<evidence type="ECO:0000256" key="1">
    <source>
        <dbReference type="SAM" id="MobiDB-lite"/>
    </source>
</evidence>
<dbReference type="EMBL" id="JAIQCV010000011">
    <property type="protein sequence ID" value="KAH1048732.1"/>
    <property type="molecule type" value="Genomic_DNA"/>
</dbReference>
<proteinExistence type="predicted"/>
<feature type="compositionally biased region" description="Basic and acidic residues" evidence="1">
    <location>
        <begin position="65"/>
        <end position="78"/>
    </location>
</feature>
<keyword evidence="4" id="KW-1185">Reference proteome</keyword>
<sequence>MSLNISEPVSILFYPSSSMARFRLPKFNEWENDNTSYSPSFERINPNDSMENPKASLHTNGESSDSSKLDLASKRNGDGKGTLSNRTGAYDHHKSTTSASSHKRMALESGSEKSNPDYSLVTASHRRVYSSQRKAHVRRSNSSSSSVSGQFISTQKSNQLDSNKHHRRASSSIPKFGEWDETDPTSGEMFTAIYSRVKEEKTHVLSDFDFPISNYSDQSKHRSPSWYSKICRCLASHGKD</sequence>
<dbReference type="PANTHER" id="PTHR33159:SF49">
    <property type="entry name" value="RPM1-INTERACTING PROTEIN 4"/>
    <property type="match status" value="1"/>
</dbReference>
<evidence type="ECO:0000313" key="4">
    <source>
        <dbReference type="Proteomes" id="UP000828251"/>
    </source>
</evidence>
<dbReference type="Pfam" id="PF05627">
    <property type="entry name" value="AvrRpt-cleavage"/>
    <property type="match status" value="1"/>
</dbReference>
<accession>A0A9D3UNY0</accession>
<dbReference type="OrthoDB" id="765662at2759"/>
<dbReference type="InterPro" id="IPR008700">
    <property type="entry name" value="TypeIII_avirulence_cleave"/>
</dbReference>
<dbReference type="AlphaFoldDB" id="A0A9D3UNY0"/>
<gene>
    <name evidence="3" type="ORF">J1N35_039516</name>
</gene>
<feature type="region of interest" description="Disordered" evidence="1">
    <location>
        <begin position="35"/>
        <end position="180"/>
    </location>
</feature>
<reference evidence="3 4" key="1">
    <citation type="journal article" date="2021" name="Plant Biotechnol. J.">
        <title>Multi-omics assisted identification of the key and species-specific regulatory components of drought-tolerant mechanisms in Gossypium stocksii.</title>
        <authorList>
            <person name="Yu D."/>
            <person name="Ke L."/>
            <person name="Zhang D."/>
            <person name="Wu Y."/>
            <person name="Sun Y."/>
            <person name="Mei J."/>
            <person name="Sun J."/>
            <person name="Sun Y."/>
        </authorList>
    </citation>
    <scope>NUCLEOTIDE SEQUENCE [LARGE SCALE GENOMIC DNA]</scope>
    <source>
        <strain evidence="4">cv. E1</strain>
        <tissue evidence="3">Leaf</tissue>
    </source>
</reference>
<dbReference type="InterPro" id="IPR040387">
    <property type="entry name" value="RIN4/NOI4"/>
</dbReference>
<name>A0A9D3UNY0_9ROSI</name>
<protein>
    <recommendedName>
        <fullName evidence="2">RIN4 pathogenic type III effector avirulence factor Avr cleavage site domain-containing protein</fullName>
    </recommendedName>
</protein>
<comment type="caution">
    <text evidence="3">The sequence shown here is derived from an EMBL/GenBank/DDBJ whole genome shotgun (WGS) entry which is preliminary data.</text>
</comment>
<evidence type="ECO:0000313" key="3">
    <source>
        <dbReference type="EMBL" id="KAH1048732.1"/>
    </source>
</evidence>
<dbReference type="PANTHER" id="PTHR33159">
    <property type="entry name" value="RPM1-INTERACTING PROTEIN 4 (RIN4) FAMILY PROTEIN"/>
    <property type="match status" value="1"/>
</dbReference>
<feature type="domain" description="RIN4 pathogenic type III effector avirulence factor Avr cleavage site" evidence="2">
    <location>
        <begin position="170"/>
        <end position="201"/>
    </location>
</feature>
<dbReference type="Proteomes" id="UP000828251">
    <property type="component" value="Unassembled WGS sequence"/>
</dbReference>
<dbReference type="GO" id="GO:0005886">
    <property type="term" value="C:plasma membrane"/>
    <property type="evidence" value="ECO:0007669"/>
    <property type="project" value="TreeGrafter"/>
</dbReference>
<evidence type="ECO:0000259" key="2">
    <source>
        <dbReference type="Pfam" id="PF05627"/>
    </source>
</evidence>
<feature type="compositionally biased region" description="Polar residues" evidence="1">
    <location>
        <begin position="149"/>
        <end position="161"/>
    </location>
</feature>
<organism evidence="3 4">
    <name type="scientific">Gossypium stocksii</name>
    <dbReference type="NCBI Taxonomy" id="47602"/>
    <lineage>
        <taxon>Eukaryota</taxon>
        <taxon>Viridiplantae</taxon>
        <taxon>Streptophyta</taxon>
        <taxon>Embryophyta</taxon>
        <taxon>Tracheophyta</taxon>
        <taxon>Spermatophyta</taxon>
        <taxon>Magnoliopsida</taxon>
        <taxon>eudicotyledons</taxon>
        <taxon>Gunneridae</taxon>
        <taxon>Pentapetalae</taxon>
        <taxon>rosids</taxon>
        <taxon>malvids</taxon>
        <taxon>Malvales</taxon>
        <taxon>Malvaceae</taxon>
        <taxon>Malvoideae</taxon>
        <taxon>Gossypium</taxon>
    </lineage>
</organism>
<feature type="compositionally biased region" description="Basic residues" evidence="1">
    <location>
        <begin position="124"/>
        <end position="139"/>
    </location>
</feature>